<keyword evidence="5 7" id="KW-1133">Transmembrane helix</keyword>
<feature type="transmembrane region" description="Helical" evidence="7">
    <location>
        <begin position="246"/>
        <end position="262"/>
    </location>
</feature>
<keyword evidence="2" id="KW-0813">Transport</keyword>
<dbReference type="GO" id="GO:0022857">
    <property type="term" value="F:transmembrane transporter activity"/>
    <property type="evidence" value="ECO:0007669"/>
    <property type="project" value="InterPro"/>
</dbReference>
<evidence type="ECO:0000256" key="6">
    <source>
        <dbReference type="ARBA" id="ARBA00023136"/>
    </source>
</evidence>
<evidence type="ECO:0000259" key="8">
    <source>
        <dbReference type="PROSITE" id="PS50850"/>
    </source>
</evidence>
<feature type="transmembrane region" description="Helical" evidence="7">
    <location>
        <begin position="282"/>
        <end position="304"/>
    </location>
</feature>
<feature type="transmembrane region" description="Helical" evidence="7">
    <location>
        <begin position="349"/>
        <end position="367"/>
    </location>
</feature>
<dbReference type="Gene3D" id="1.20.1250.20">
    <property type="entry name" value="MFS general substrate transporter like domains"/>
    <property type="match status" value="1"/>
</dbReference>
<dbReference type="SUPFAM" id="SSF103473">
    <property type="entry name" value="MFS general substrate transporter"/>
    <property type="match status" value="1"/>
</dbReference>
<evidence type="ECO:0000256" key="5">
    <source>
        <dbReference type="ARBA" id="ARBA00022989"/>
    </source>
</evidence>
<feature type="transmembrane region" description="Helical" evidence="7">
    <location>
        <begin position="373"/>
        <end position="399"/>
    </location>
</feature>
<feature type="transmembrane region" description="Helical" evidence="7">
    <location>
        <begin position="180"/>
        <end position="204"/>
    </location>
</feature>
<dbReference type="RefSeq" id="WP_145817236.1">
    <property type="nucleotide sequence ID" value="NZ_JBHMCB010000005.1"/>
</dbReference>
<dbReference type="PANTHER" id="PTHR42718">
    <property type="entry name" value="MAJOR FACILITATOR SUPERFAMILY MULTIDRUG TRANSPORTER MFSC"/>
    <property type="match status" value="1"/>
</dbReference>
<sequence length="519" mass="52690">MTSTTPSRPAGATPDAADRPVRAGARQWAALGALTLAVTLLAVDGTVLALAIPALTADLGATSTEVLWIGDAYSFALAGLLISMGTLADRIGRKRLLLIGVAGFGSASLVAAFAPTAGWLIAARILLGVAGATLMPSTLSIVRNVFTDAAQRTRAIAVWSAGASGGAALGPLVGGTLLEHYWWGSVFVINLPIMLVVLISVALLVPESRNPTAAPFDLVSAVLSVAAIVPLVWAVKHTAKTGVDPAGLLAAVLSVGAALVFVRRQRTLRTPLVDVTLFARPAFTGTILVSLITIFAFSGLLFFFSQYLQLVRGHPPLQAGLRELPATLASIAVVVVAVRLIARLGVGRALAAALLVAAAGLGVLAMVEGAAGYTGLAVGLVLVGLGIGMAFTASTDAVLGAVPRERAGAASAISEMSYELGVALGIALLGTLHIALYRAGLPDLSGLPGPAREAVADSLAAGTRALAGTGEQGTRILDAARDAFAHGMRITSVIAAVLLLVAALIAWKVIPSDRRGARE</sequence>
<feature type="transmembrane region" description="Helical" evidence="7">
    <location>
        <begin position="324"/>
        <end position="342"/>
    </location>
</feature>
<feature type="transmembrane region" description="Helical" evidence="7">
    <location>
        <begin position="28"/>
        <end position="54"/>
    </location>
</feature>
<evidence type="ECO:0000256" key="4">
    <source>
        <dbReference type="ARBA" id="ARBA00022692"/>
    </source>
</evidence>
<feature type="transmembrane region" description="Helical" evidence="7">
    <location>
        <begin position="216"/>
        <end position="234"/>
    </location>
</feature>
<dbReference type="GO" id="GO:0005886">
    <property type="term" value="C:plasma membrane"/>
    <property type="evidence" value="ECO:0007669"/>
    <property type="project" value="UniProtKB-SubCell"/>
</dbReference>
<feature type="transmembrane region" description="Helical" evidence="7">
    <location>
        <begin position="154"/>
        <end position="174"/>
    </location>
</feature>
<protein>
    <submittedName>
        <fullName evidence="9">DHA2 family multidrug resistance protein-like MFS transporter</fullName>
    </submittedName>
</protein>
<evidence type="ECO:0000256" key="2">
    <source>
        <dbReference type="ARBA" id="ARBA00022448"/>
    </source>
</evidence>
<evidence type="ECO:0000313" key="9">
    <source>
        <dbReference type="EMBL" id="TWJ28740.1"/>
    </source>
</evidence>
<feature type="transmembrane region" description="Helical" evidence="7">
    <location>
        <begin position="96"/>
        <end position="115"/>
    </location>
</feature>
<feature type="transmembrane region" description="Helical" evidence="7">
    <location>
        <begin position="66"/>
        <end position="84"/>
    </location>
</feature>
<accession>A0A562WEN4</accession>
<dbReference type="InterPro" id="IPR011701">
    <property type="entry name" value="MFS"/>
</dbReference>
<dbReference type="InterPro" id="IPR020846">
    <property type="entry name" value="MFS_dom"/>
</dbReference>
<dbReference type="InterPro" id="IPR036259">
    <property type="entry name" value="MFS_trans_sf"/>
</dbReference>
<evidence type="ECO:0000313" key="10">
    <source>
        <dbReference type="Proteomes" id="UP000319728"/>
    </source>
</evidence>
<dbReference type="PROSITE" id="PS50850">
    <property type="entry name" value="MFS"/>
    <property type="match status" value="1"/>
</dbReference>
<organism evidence="9 10">
    <name type="scientific">Micromonospora sagamiensis</name>
    <dbReference type="NCBI Taxonomy" id="47875"/>
    <lineage>
        <taxon>Bacteria</taxon>
        <taxon>Bacillati</taxon>
        <taxon>Actinomycetota</taxon>
        <taxon>Actinomycetes</taxon>
        <taxon>Micromonosporales</taxon>
        <taxon>Micromonosporaceae</taxon>
        <taxon>Micromonospora</taxon>
    </lineage>
</organism>
<feature type="transmembrane region" description="Helical" evidence="7">
    <location>
        <begin position="420"/>
        <end position="440"/>
    </location>
</feature>
<feature type="domain" description="Major facilitator superfamily (MFS) profile" evidence="8">
    <location>
        <begin position="30"/>
        <end position="514"/>
    </location>
</feature>
<name>A0A562WEN4_9ACTN</name>
<dbReference type="OrthoDB" id="9781469at2"/>
<dbReference type="AlphaFoldDB" id="A0A562WEN4"/>
<dbReference type="PROSITE" id="PS00216">
    <property type="entry name" value="SUGAR_TRANSPORT_1"/>
    <property type="match status" value="1"/>
</dbReference>
<proteinExistence type="predicted"/>
<comment type="caution">
    <text evidence="9">The sequence shown here is derived from an EMBL/GenBank/DDBJ whole genome shotgun (WGS) entry which is preliminary data.</text>
</comment>
<dbReference type="InterPro" id="IPR005829">
    <property type="entry name" value="Sugar_transporter_CS"/>
</dbReference>
<comment type="subcellular location">
    <subcellularLocation>
        <location evidence="1">Cell membrane</location>
        <topology evidence="1">Multi-pass membrane protein</topology>
    </subcellularLocation>
</comment>
<dbReference type="Proteomes" id="UP000319728">
    <property type="component" value="Unassembled WGS sequence"/>
</dbReference>
<dbReference type="EMBL" id="VLLP01000001">
    <property type="protein sequence ID" value="TWJ28740.1"/>
    <property type="molecule type" value="Genomic_DNA"/>
</dbReference>
<feature type="transmembrane region" description="Helical" evidence="7">
    <location>
        <begin position="121"/>
        <end position="142"/>
    </location>
</feature>
<evidence type="ECO:0000256" key="1">
    <source>
        <dbReference type="ARBA" id="ARBA00004651"/>
    </source>
</evidence>
<dbReference type="PANTHER" id="PTHR42718:SF47">
    <property type="entry name" value="METHYL VIOLOGEN RESISTANCE PROTEIN SMVA"/>
    <property type="match status" value="1"/>
</dbReference>
<keyword evidence="6 7" id="KW-0472">Membrane</keyword>
<feature type="transmembrane region" description="Helical" evidence="7">
    <location>
        <begin position="490"/>
        <end position="510"/>
    </location>
</feature>
<evidence type="ECO:0000256" key="3">
    <source>
        <dbReference type="ARBA" id="ARBA00022475"/>
    </source>
</evidence>
<evidence type="ECO:0000256" key="7">
    <source>
        <dbReference type="SAM" id="Phobius"/>
    </source>
</evidence>
<keyword evidence="10" id="KW-1185">Reference proteome</keyword>
<gene>
    <name evidence="9" type="ORF">JD81_02245</name>
</gene>
<dbReference type="Pfam" id="PF07690">
    <property type="entry name" value="MFS_1"/>
    <property type="match status" value="1"/>
</dbReference>
<dbReference type="Gene3D" id="1.20.1720.10">
    <property type="entry name" value="Multidrug resistance protein D"/>
    <property type="match status" value="1"/>
</dbReference>
<reference evidence="9 10" key="1">
    <citation type="submission" date="2019-07" db="EMBL/GenBank/DDBJ databases">
        <title>R&amp;d 2014.</title>
        <authorList>
            <person name="Klenk H.-P."/>
        </authorList>
    </citation>
    <scope>NUCLEOTIDE SEQUENCE [LARGE SCALE GENOMIC DNA]</scope>
    <source>
        <strain evidence="9 10">DSM 43912</strain>
    </source>
</reference>
<keyword evidence="4 7" id="KW-0812">Transmembrane</keyword>
<dbReference type="CDD" id="cd17321">
    <property type="entry name" value="MFS_MMR_MDR_like"/>
    <property type="match status" value="1"/>
</dbReference>
<keyword evidence="3" id="KW-1003">Cell membrane</keyword>